<evidence type="ECO:0000313" key="2">
    <source>
        <dbReference type="EMBL" id="KAG2173887.1"/>
    </source>
</evidence>
<keyword evidence="3" id="KW-1185">Reference proteome</keyword>
<protein>
    <submittedName>
        <fullName evidence="2">Uncharacterized protein</fullName>
    </submittedName>
</protein>
<dbReference type="AlphaFoldDB" id="A0A8H7U9Z9"/>
<gene>
    <name evidence="2" type="ORF">INT43_005307</name>
</gene>
<comment type="caution">
    <text evidence="2">The sequence shown here is derived from an EMBL/GenBank/DDBJ whole genome shotgun (WGS) entry which is preliminary data.</text>
</comment>
<evidence type="ECO:0000313" key="3">
    <source>
        <dbReference type="Proteomes" id="UP000654370"/>
    </source>
</evidence>
<reference evidence="2" key="1">
    <citation type="submission" date="2020-12" db="EMBL/GenBank/DDBJ databases">
        <title>Metabolic potential, ecology and presence of endohyphal bacteria is reflected in genomic diversity of Mucoromycotina.</title>
        <authorList>
            <person name="Muszewska A."/>
            <person name="Okrasinska A."/>
            <person name="Steczkiewicz K."/>
            <person name="Drgas O."/>
            <person name="Orlowska M."/>
            <person name="Perlinska-Lenart U."/>
            <person name="Aleksandrzak-Piekarczyk T."/>
            <person name="Szatraj K."/>
            <person name="Zielenkiewicz U."/>
            <person name="Pilsyk S."/>
            <person name="Malc E."/>
            <person name="Mieczkowski P."/>
            <person name="Kruszewska J.S."/>
            <person name="Biernat P."/>
            <person name="Pawlowska J."/>
        </authorList>
    </citation>
    <scope>NUCLEOTIDE SEQUENCE</scope>
    <source>
        <strain evidence="2">WA0000067209</strain>
    </source>
</reference>
<dbReference type="Proteomes" id="UP000654370">
    <property type="component" value="Unassembled WGS sequence"/>
</dbReference>
<name>A0A8H7U9Z9_MORIS</name>
<sequence>MSSVYQSKQTDSEKKSQEQELIDNARYHTELETAKDDAQRASDVHEERTGKSLDISDKNVMEGEFPEKK</sequence>
<dbReference type="OrthoDB" id="2352727at2759"/>
<feature type="compositionally biased region" description="Basic and acidic residues" evidence="1">
    <location>
        <begin position="10"/>
        <end position="69"/>
    </location>
</feature>
<accession>A0A8H7U9Z9</accession>
<evidence type="ECO:0000256" key="1">
    <source>
        <dbReference type="SAM" id="MobiDB-lite"/>
    </source>
</evidence>
<proteinExistence type="predicted"/>
<dbReference type="EMBL" id="JAEPQZ010000014">
    <property type="protein sequence ID" value="KAG2173887.1"/>
    <property type="molecule type" value="Genomic_DNA"/>
</dbReference>
<feature type="region of interest" description="Disordered" evidence="1">
    <location>
        <begin position="1"/>
        <end position="69"/>
    </location>
</feature>
<organism evidence="2 3">
    <name type="scientific">Mortierella isabellina</name>
    <name type="common">Filamentous fungus</name>
    <name type="synonym">Umbelopsis isabellina</name>
    <dbReference type="NCBI Taxonomy" id="91625"/>
    <lineage>
        <taxon>Eukaryota</taxon>
        <taxon>Fungi</taxon>
        <taxon>Fungi incertae sedis</taxon>
        <taxon>Mucoromycota</taxon>
        <taxon>Mucoromycotina</taxon>
        <taxon>Umbelopsidomycetes</taxon>
        <taxon>Umbelopsidales</taxon>
        <taxon>Umbelopsidaceae</taxon>
        <taxon>Umbelopsis</taxon>
    </lineage>
</organism>